<gene>
    <name evidence="1" type="ORF">CLV85_2080</name>
</gene>
<dbReference type="Proteomes" id="UP000231742">
    <property type="component" value="Unassembled WGS sequence"/>
</dbReference>
<protein>
    <submittedName>
        <fullName evidence="1">Uncharacterized protein</fullName>
    </submittedName>
</protein>
<dbReference type="InterPro" id="IPR046179">
    <property type="entry name" value="DUF6188"/>
</dbReference>
<dbReference type="EMBL" id="PGFH01000002">
    <property type="protein sequence ID" value="PJJ78505.1"/>
    <property type="molecule type" value="Genomic_DNA"/>
</dbReference>
<keyword evidence="2" id="KW-1185">Reference proteome</keyword>
<dbReference type="Pfam" id="PF19686">
    <property type="entry name" value="DUF6188"/>
    <property type="match status" value="1"/>
</dbReference>
<proteinExistence type="predicted"/>
<accession>A0A2M9D381</accession>
<comment type="caution">
    <text evidence="1">The sequence shown here is derived from an EMBL/GenBank/DDBJ whole genome shotgun (WGS) entry which is preliminary data.</text>
</comment>
<dbReference type="AlphaFoldDB" id="A0A2M9D381"/>
<evidence type="ECO:0000313" key="1">
    <source>
        <dbReference type="EMBL" id="PJJ78505.1"/>
    </source>
</evidence>
<organism evidence="1 2">
    <name type="scientific">Salinibacterium amurskyense</name>
    <dbReference type="NCBI Taxonomy" id="205941"/>
    <lineage>
        <taxon>Bacteria</taxon>
        <taxon>Bacillati</taxon>
        <taxon>Actinomycetota</taxon>
        <taxon>Actinomycetes</taxon>
        <taxon>Micrococcales</taxon>
        <taxon>Microbacteriaceae</taxon>
        <taxon>Salinibacterium</taxon>
    </lineage>
</organism>
<sequence length="148" mass="15997">MNSGGVVPVGELIEGDDHWVLPIADLLVTQLRFDFAVTLIFEEHFHVRMEGVIALSSDVGSSDSVIEVEGDVDQLVPLLRLKTATVREGLAFKDGRLELTFTDGSRLVAPAGQAYESWQLAGPHGLLIVSVPDGGLTIWMPKTDEGTE</sequence>
<dbReference type="OrthoDB" id="3429377at2"/>
<dbReference type="RefSeq" id="WP_100389544.1">
    <property type="nucleotide sequence ID" value="NZ_BMZU01000002.1"/>
</dbReference>
<reference evidence="1 2" key="1">
    <citation type="submission" date="2017-11" db="EMBL/GenBank/DDBJ databases">
        <title>Genomic Encyclopedia of Archaeal and Bacterial Type Strains, Phase II (KMG-II): From Individual Species to Whole Genera.</title>
        <authorList>
            <person name="Goeker M."/>
        </authorList>
    </citation>
    <scope>NUCLEOTIDE SEQUENCE [LARGE SCALE GENOMIC DNA]</scope>
    <source>
        <strain evidence="1 2">DSM 16400</strain>
    </source>
</reference>
<name>A0A2M9D381_9MICO</name>
<evidence type="ECO:0000313" key="2">
    <source>
        <dbReference type="Proteomes" id="UP000231742"/>
    </source>
</evidence>